<evidence type="ECO:0000313" key="1">
    <source>
        <dbReference type="EMBL" id="OLQ02243.1"/>
    </source>
</evidence>
<comment type="caution">
    <text evidence="1">The sequence shown here is derived from an EMBL/GenBank/DDBJ whole genome shotgun (WGS) entry which is preliminary data.</text>
</comment>
<organism evidence="1 2">
    <name type="scientific">Symbiodinium microadriaticum</name>
    <name type="common">Dinoflagellate</name>
    <name type="synonym">Zooxanthella microadriatica</name>
    <dbReference type="NCBI Taxonomy" id="2951"/>
    <lineage>
        <taxon>Eukaryota</taxon>
        <taxon>Sar</taxon>
        <taxon>Alveolata</taxon>
        <taxon>Dinophyceae</taxon>
        <taxon>Suessiales</taxon>
        <taxon>Symbiodiniaceae</taxon>
        <taxon>Symbiodinium</taxon>
    </lineage>
</organism>
<keyword evidence="2" id="KW-1185">Reference proteome</keyword>
<dbReference type="AlphaFoldDB" id="A0A1Q9E4B5"/>
<reference evidence="1 2" key="1">
    <citation type="submission" date="2016-02" db="EMBL/GenBank/DDBJ databases">
        <title>Genome analysis of coral dinoflagellate symbionts highlights evolutionary adaptations to a symbiotic lifestyle.</title>
        <authorList>
            <person name="Aranda M."/>
            <person name="Li Y."/>
            <person name="Liew Y.J."/>
            <person name="Baumgarten S."/>
            <person name="Simakov O."/>
            <person name="Wilson M."/>
            <person name="Piel J."/>
            <person name="Ashoor H."/>
            <person name="Bougouffa S."/>
            <person name="Bajic V.B."/>
            <person name="Ryu T."/>
            <person name="Ravasi T."/>
            <person name="Bayer T."/>
            <person name="Micklem G."/>
            <person name="Kim H."/>
            <person name="Bhak J."/>
            <person name="Lajeunesse T.C."/>
            <person name="Voolstra C.R."/>
        </authorList>
    </citation>
    <scope>NUCLEOTIDE SEQUENCE [LARGE SCALE GENOMIC DNA]</scope>
    <source>
        <strain evidence="1 2">CCMP2467</strain>
    </source>
</reference>
<dbReference type="EMBL" id="LSRX01000269">
    <property type="protein sequence ID" value="OLQ02243.1"/>
    <property type="molecule type" value="Genomic_DNA"/>
</dbReference>
<sequence length="70" mass="7738">MFSIPKWHGSRGWRISQIALHQLPCNGLVGCDSEEVVVGSGRRNIVKITLPTEMSSIDETTTHTIKEAMS</sequence>
<dbReference type="OrthoDB" id="10425477at2759"/>
<dbReference type="Proteomes" id="UP000186817">
    <property type="component" value="Unassembled WGS sequence"/>
</dbReference>
<protein>
    <submittedName>
        <fullName evidence="1">Uncharacterized protein</fullName>
    </submittedName>
</protein>
<accession>A0A1Q9E4B5</accession>
<evidence type="ECO:0000313" key="2">
    <source>
        <dbReference type="Proteomes" id="UP000186817"/>
    </source>
</evidence>
<proteinExistence type="predicted"/>
<name>A0A1Q9E4B5_SYMMI</name>
<gene>
    <name evidence="1" type="ORF">AK812_SmicGene14930</name>
</gene>
<dbReference type="PROSITE" id="PS51257">
    <property type="entry name" value="PROKAR_LIPOPROTEIN"/>
    <property type="match status" value="1"/>
</dbReference>